<organism evidence="1 2">
    <name type="scientific">Desulfitobacterium chlororespirans DSM 11544</name>
    <dbReference type="NCBI Taxonomy" id="1121395"/>
    <lineage>
        <taxon>Bacteria</taxon>
        <taxon>Bacillati</taxon>
        <taxon>Bacillota</taxon>
        <taxon>Clostridia</taxon>
        <taxon>Eubacteriales</taxon>
        <taxon>Desulfitobacteriaceae</taxon>
        <taxon>Desulfitobacterium</taxon>
    </lineage>
</organism>
<proteinExistence type="predicted"/>
<sequence>MANQYIEPRIAIDESDVGARIQPEVSLSGIGIVGTFAKGPVNKAVSVQSDDQLKSLFGSDKTGLTGIKSALGALNQGANDLKIVRIGSASLKEAERILKDSTDADSVKVRAATPGTWGNEIKVAVAPGTLNDTFRIIVICGSESETLDNLTLDNLHKAASQYITLEKAESAGQIPQTITAVPLAGGDDGAEATDSDYIGAVDEYGSPSGLKVLETVQVGLVLCAQQFGPTVQNAIITHCVNASLGQGLRVGILNTGKGLTPGTVAPLTASLDSARAILAYPWVEPKEAPGSYVASDGYYAGLLAVRHSNESPSNKPVLGILSAERNLTDADVRDLTLARISSITRMPRRGGFAVRNGLNLSADAAWDQTCIRRAADELNMEAYDAIQWAISEENTPELRAAVSAQLDSMLLVKKQKGRIYDFLATICNDTNNTGETIASRILNVVIRPRFTYPADYVNLYVQRQTGGES</sequence>
<dbReference type="RefSeq" id="WP_072772813.1">
    <property type="nucleotide sequence ID" value="NZ_FRDN01000007.1"/>
</dbReference>
<dbReference type="Gene3D" id="3.40.50.11780">
    <property type="match status" value="1"/>
</dbReference>
<evidence type="ECO:0008006" key="3">
    <source>
        <dbReference type="Google" id="ProtNLM"/>
    </source>
</evidence>
<protein>
    <recommendedName>
        <fullName evidence="3">Tail sheath protein subtilisin-like domain-containing protein</fullName>
    </recommendedName>
</protein>
<evidence type="ECO:0000313" key="2">
    <source>
        <dbReference type="Proteomes" id="UP000184010"/>
    </source>
</evidence>
<keyword evidence="2" id="KW-1185">Reference proteome</keyword>
<dbReference type="STRING" id="1121395.SAMN02745215_02417"/>
<dbReference type="PANTHER" id="PTHR35861">
    <property type="match status" value="1"/>
</dbReference>
<name>A0A1M7TR78_9FIRM</name>
<accession>A0A1M7TR78</accession>
<dbReference type="Proteomes" id="UP000184010">
    <property type="component" value="Unassembled WGS sequence"/>
</dbReference>
<reference evidence="2" key="1">
    <citation type="submission" date="2016-12" db="EMBL/GenBank/DDBJ databases">
        <authorList>
            <person name="Varghese N."/>
            <person name="Submissions S."/>
        </authorList>
    </citation>
    <scope>NUCLEOTIDE SEQUENCE [LARGE SCALE GENOMIC DNA]</scope>
    <source>
        <strain evidence="2">DSM 11544</strain>
    </source>
</reference>
<dbReference type="InterPro" id="IPR052042">
    <property type="entry name" value="Tail_sheath_structural"/>
</dbReference>
<gene>
    <name evidence="1" type="ORF">SAMN02745215_02417</name>
</gene>
<dbReference type="PANTHER" id="PTHR35861:SF2">
    <property type="entry name" value="FELS-2 PROPHAGE PROTEIN"/>
    <property type="match status" value="1"/>
</dbReference>
<evidence type="ECO:0000313" key="1">
    <source>
        <dbReference type="EMBL" id="SHN73168.1"/>
    </source>
</evidence>
<dbReference type="AlphaFoldDB" id="A0A1M7TR78"/>
<dbReference type="EMBL" id="FRDN01000007">
    <property type="protein sequence ID" value="SHN73168.1"/>
    <property type="molecule type" value="Genomic_DNA"/>
</dbReference>